<feature type="active site" evidence="5">
    <location>
        <position position="94"/>
    </location>
</feature>
<dbReference type="Pfam" id="PF10502">
    <property type="entry name" value="Peptidase_S26"/>
    <property type="match status" value="1"/>
</dbReference>
<proteinExistence type="inferred from homology"/>
<dbReference type="PRINTS" id="PR00727">
    <property type="entry name" value="LEADERPTASE"/>
</dbReference>
<protein>
    <recommendedName>
        <fullName evidence="3 6">Signal peptidase I</fullName>
        <ecNumber evidence="3 6">3.4.21.89</ecNumber>
    </recommendedName>
</protein>
<evidence type="ECO:0000259" key="7">
    <source>
        <dbReference type="Pfam" id="PF10502"/>
    </source>
</evidence>
<reference evidence="8 9" key="1">
    <citation type="submission" date="2017-02" db="EMBL/GenBank/DDBJ databases">
        <authorList>
            <person name="Peterson S.W."/>
        </authorList>
    </citation>
    <scope>NUCLEOTIDE SEQUENCE [LARGE SCALE GENOMIC DNA]</scope>
    <source>
        <strain evidence="8 9">ATCC 700028</strain>
    </source>
</reference>
<dbReference type="InterPro" id="IPR019533">
    <property type="entry name" value="Peptidase_S26"/>
</dbReference>
<evidence type="ECO:0000256" key="4">
    <source>
        <dbReference type="ARBA" id="ARBA00022801"/>
    </source>
</evidence>
<dbReference type="InterPro" id="IPR000223">
    <property type="entry name" value="Pept_S26A_signal_pept_1"/>
</dbReference>
<comment type="subcellular location">
    <subcellularLocation>
        <location evidence="6">Membrane</location>
        <topology evidence="6">Single-pass type II membrane protein</topology>
    </subcellularLocation>
</comment>
<dbReference type="Proteomes" id="UP000191153">
    <property type="component" value="Unassembled WGS sequence"/>
</dbReference>
<evidence type="ECO:0000313" key="8">
    <source>
        <dbReference type="EMBL" id="SJZ96508.1"/>
    </source>
</evidence>
<dbReference type="PROSITE" id="PS00760">
    <property type="entry name" value="SPASE_I_2"/>
    <property type="match status" value="1"/>
</dbReference>
<feature type="domain" description="Peptidase S26" evidence="7">
    <location>
        <begin position="65"/>
        <end position="299"/>
    </location>
</feature>
<evidence type="ECO:0000256" key="6">
    <source>
        <dbReference type="RuleBase" id="RU362042"/>
    </source>
</evidence>
<dbReference type="PANTHER" id="PTHR43390:SF1">
    <property type="entry name" value="CHLOROPLAST PROCESSING PEPTIDASE"/>
    <property type="match status" value="1"/>
</dbReference>
<feature type="transmembrane region" description="Helical" evidence="6">
    <location>
        <begin position="6"/>
        <end position="25"/>
    </location>
</feature>
<keyword evidence="6" id="KW-1133">Transmembrane helix</keyword>
<dbReference type="STRING" id="180163.SAMN02745174_02094"/>
<comment type="similarity">
    <text evidence="2 6">Belongs to the peptidase S26 family.</text>
</comment>
<accession>A0A1T4PZV7</accession>
<dbReference type="RefSeq" id="WP_078694542.1">
    <property type="nucleotide sequence ID" value="NZ_FUWX01000017.1"/>
</dbReference>
<organism evidence="8 9">
    <name type="scientific">Cetobacterium ceti</name>
    <dbReference type="NCBI Taxonomy" id="180163"/>
    <lineage>
        <taxon>Bacteria</taxon>
        <taxon>Fusobacteriati</taxon>
        <taxon>Fusobacteriota</taxon>
        <taxon>Fusobacteriia</taxon>
        <taxon>Fusobacteriales</taxon>
        <taxon>Fusobacteriaceae</taxon>
        <taxon>Cetobacterium</taxon>
    </lineage>
</organism>
<evidence type="ECO:0000256" key="5">
    <source>
        <dbReference type="PIRSR" id="PIRSR600223-1"/>
    </source>
</evidence>
<evidence type="ECO:0000256" key="1">
    <source>
        <dbReference type="ARBA" id="ARBA00000677"/>
    </source>
</evidence>
<dbReference type="CDD" id="cd06530">
    <property type="entry name" value="S26_SPase_I"/>
    <property type="match status" value="1"/>
</dbReference>
<dbReference type="SUPFAM" id="SSF51306">
    <property type="entry name" value="LexA/Signal peptidase"/>
    <property type="match status" value="1"/>
</dbReference>
<dbReference type="EMBL" id="FUWX01000017">
    <property type="protein sequence ID" value="SJZ96508.1"/>
    <property type="molecule type" value="Genomic_DNA"/>
</dbReference>
<evidence type="ECO:0000256" key="2">
    <source>
        <dbReference type="ARBA" id="ARBA00009370"/>
    </source>
</evidence>
<dbReference type="EC" id="3.4.21.89" evidence="3 6"/>
<dbReference type="PANTHER" id="PTHR43390">
    <property type="entry name" value="SIGNAL PEPTIDASE I"/>
    <property type="match status" value="1"/>
</dbReference>
<dbReference type="OrthoDB" id="9802919at2"/>
<keyword evidence="6" id="KW-0812">Transmembrane</keyword>
<dbReference type="GO" id="GO:0009003">
    <property type="term" value="F:signal peptidase activity"/>
    <property type="evidence" value="ECO:0007669"/>
    <property type="project" value="UniProtKB-EC"/>
</dbReference>
<keyword evidence="9" id="KW-1185">Reference proteome</keyword>
<dbReference type="InterPro" id="IPR036286">
    <property type="entry name" value="LexA/Signal_pep-like_sf"/>
</dbReference>
<keyword evidence="6" id="KW-0472">Membrane</keyword>
<sequence length="308" mass="35403">MSREHLILNGIFYVILTAFFIYIFVREKYLVSKIKIYRDKFSDWLIKILKVQGKPLDKGIRKTVNFVESLGTALILVLIIQKFYLGNFLVPTGSMIPTIMPKDRLFGNMMIYEFSMPKRGDIIVFKEPIQNKVLYTKRVMGLPGESVEIKYGHLYVNGKQISDRHYSAIGEIGDQTWIVPKKGDEVTIVPGENYTNDFMERNINIGEVQKYLLDNPGAISQILPDVNFYVNGHKTGMILDLIHNPENVAKILKGQTVKTKLNDNYFMALGDNTDGSYDSRMWGFVKESRIKGKAFVRFWPLNRIGLLN</sequence>
<gene>
    <name evidence="8" type="ORF">SAMN02745174_02094</name>
</gene>
<comment type="caution">
    <text evidence="6">Lacks conserved residue(s) required for the propagation of feature annotation.</text>
</comment>
<feature type="active site" evidence="5">
    <location>
        <position position="137"/>
    </location>
</feature>
<feature type="transmembrane region" description="Helical" evidence="6">
    <location>
        <begin position="64"/>
        <end position="85"/>
    </location>
</feature>
<dbReference type="GO" id="GO:0004252">
    <property type="term" value="F:serine-type endopeptidase activity"/>
    <property type="evidence" value="ECO:0007669"/>
    <property type="project" value="InterPro"/>
</dbReference>
<dbReference type="NCBIfam" id="TIGR02227">
    <property type="entry name" value="sigpep_I_bact"/>
    <property type="match status" value="1"/>
</dbReference>
<comment type="catalytic activity">
    <reaction evidence="1 6">
        <text>Cleavage of hydrophobic, N-terminal signal or leader sequences from secreted and periplasmic proteins.</text>
        <dbReference type="EC" id="3.4.21.89"/>
    </reaction>
</comment>
<dbReference type="GO" id="GO:0016020">
    <property type="term" value="C:membrane"/>
    <property type="evidence" value="ECO:0007669"/>
    <property type="project" value="UniProtKB-SubCell"/>
</dbReference>
<keyword evidence="6" id="KW-0645">Protease</keyword>
<keyword evidence="4 6" id="KW-0378">Hydrolase</keyword>
<evidence type="ECO:0000256" key="3">
    <source>
        <dbReference type="ARBA" id="ARBA00013208"/>
    </source>
</evidence>
<dbReference type="AlphaFoldDB" id="A0A1T4PZV7"/>
<evidence type="ECO:0000313" key="9">
    <source>
        <dbReference type="Proteomes" id="UP000191153"/>
    </source>
</evidence>
<name>A0A1T4PZV7_9FUSO</name>
<dbReference type="GO" id="GO:0006465">
    <property type="term" value="P:signal peptide processing"/>
    <property type="evidence" value="ECO:0007669"/>
    <property type="project" value="InterPro"/>
</dbReference>
<dbReference type="InterPro" id="IPR019757">
    <property type="entry name" value="Pept_S26A_signal_pept_1_Lys-AS"/>
</dbReference>
<dbReference type="Gene3D" id="2.10.109.10">
    <property type="entry name" value="Umud Fragment, subunit A"/>
    <property type="match status" value="2"/>
</dbReference>